<sequence length="97" mass="10817">MTCTQVLSEKGKIRCMQQDFDYAKANSGGFTMIYGPDGRELNQPVDLGVETIVYADVDLLDRIKAKQNLDIVGHDSRSDLLSLRVTTEPATVVHFKK</sequence>
<evidence type="ECO:0000313" key="1">
    <source>
        <dbReference type="EMBL" id="CAK7234471.1"/>
    </source>
</evidence>
<evidence type="ECO:0000313" key="2">
    <source>
        <dbReference type="Proteomes" id="UP001642482"/>
    </source>
</evidence>
<accession>A0ABP0CTV2</accession>
<dbReference type="Proteomes" id="UP001642482">
    <property type="component" value="Unassembled WGS sequence"/>
</dbReference>
<name>A0ABP0CTV2_9PEZI</name>
<dbReference type="SUPFAM" id="SSF56317">
    <property type="entry name" value="Carbon-nitrogen hydrolase"/>
    <property type="match status" value="1"/>
</dbReference>
<dbReference type="Gene3D" id="3.60.110.10">
    <property type="entry name" value="Carbon-nitrogen hydrolase"/>
    <property type="match status" value="1"/>
</dbReference>
<evidence type="ECO:0008006" key="3">
    <source>
        <dbReference type="Google" id="ProtNLM"/>
    </source>
</evidence>
<keyword evidence="2" id="KW-1185">Reference proteome</keyword>
<reference evidence="1 2" key="1">
    <citation type="submission" date="2024-01" db="EMBL/GenBank/DDBJ databases">
        <authorList>
            <person name="Allen C."/>
            <person name="Tagirdzhanova G."/>
        </authorList>
    </citation>
    <scope>NUCLEOTIDE SEQUENCE [LARGE SCALE GENOMIC DNA]</scope>
</reference>
<protein>
    <recommendedName>
        <fullName evidence="3">CN hydrolase domain-containing protein</fullName>
    </recommendedName>
</protein>
<comment type="caution">
    <text evidence="1">The sequence shown here is derived from an EMBL/GenBank/DDBJ whole genome shotgun (WGS) entry which is preliminary data.</text>
</comment>
<dbReference type="InterPro" id="IPR044149">
    <property type="entry name" value="Nitrilases_CHs"/>
</dbReference>
<dbReference type="PANTHER" id="PTHR46044:SF1">
    <property type="entry name" value="CN HYDROLASE DOMAIN-CONTAINING PROTEIN"/>
    <property type="match status" value="1"/>
</dbReference>
<proteinExistence type="predicted"/>
<dbReference type="EMBL" id="CAWUHD010000135">
    <property type="protein sequence ID" value="CAK7234471.1"/>
    <property type="molecule type" value="Genomic_DNA"/>
</dbReference>
<dbReference type="InterPro" id="IPR036526">
    <property type="entry name" value="C-N_Hydrolase_sf"/>
</dbReference>
<organism evidence="1 2">
    <name type="scientific">Sporothrix eucalyptigena</name>
    <dbReference type="NCBI Taxonomy" id="1812306"/>
    <lineage>
        <taxon>Eukaryota</taxon>
        <taxon>Fungi</taxon>
        <taxon>Dikarya</taxon>
        <taxon>Ascomycota</taxon>
        <taxon>Pezizomycotina</taxon>
        <taxon>Sordariomycetes</taxon>
        <taxon>Sordariomycetidae</taxon>
        <taxon>Ophiostomatales</taxon>
        <taxon>Ophiostomataceae</taxon>
        <taxon>Sporothrix</taxon>
    </lineage>
</organism>
<dbReference type="PANTHER" id="PTHR46044">
    <property type="entry name" value="NITRILASE"/>
    <property type="match status" value="1"/>
</dbReference>
<gene>
    <name evidence="1" type="ORF">SEUCBS140593_008952</name>
</gene>